<feature type="region of interest" description="Disordered" evidence="1">
    <location>
        <begin position="192"/>
        <end position="272"/>
    </location>
</feature>
<dbReference type="Proteomes" id="UP000321393">
    <property type="component" value="Unassembled WGS sequence"/>
</dbReference>
<dbReference type="OrthoDB" id="8063676at2759"/>
<dbReference type="EMBL" id="SSTE01011267">
    <property type="protein sequence ID" value="KAA0051409.1"/>
    <property type="molecule type" value="Genomic_DNA"/>
</dbReference>
<dbReference type="Pfam" id="PF22936">
    <property type="entry name" value="Pol_BBD"/>
    <property type="match status" value="1"/>
</dbReference>
<reference evidence="3 4" key="1">
    <citation type="submission" date="2019-08" db="EMBL/GenBank/DDBJ databases">
        <title>Draft genome sequences of two oriental melons (Cucumis melo L. var makuwa).</title>
        <authorList>
            <person name="Kwon S.-Y."/>
        </authorList>
    </citation>
    <scope>NUCLEOTIDE SEQUENCE [LARGE SCALE GENOMIC DNA]</scope>
    <source>
        <strain evidence="4">cv. SW 3</strain>
        <tissue evidence="3">Leaf</tissue>
    </source>
</reference>
<sequence length="351" mass="40079">MANNNLVPFQVPRLTKENYSSWCIRMKALLGSQDVWDIVSNGYEEPESDAALNQAQREALQNTRKKDQKALTIIHQAIDDNNFEKISGATTAYQAWKILENTYKGVDRVKKVHLQKLRGDYESLHMKESESVLDYTSRLLAVVNEMKRFESKDLSTMSIDQLIRSLQAHEEKLLKKNKQMTEQLFQSKLKLKDKEDNLEKGNRGRGRGGNHGRGDFKDRGRGSYGQRKFDESNSNSNSSKGRGRQHYSRSSAKRSNNDRRNRVEENANYVEKDEESGDSSLFLACKGAETCENSAWYLDSGASNHIWGSKSMFVELDEFVSADIVFGDATKIPVKGKEQHFEFGATLRERL</sequence>
<evidence type="ECO:0000256" key="1">
    <source>
        <dbReference type="SAM" id="MobiDB-lite"/>
    </source>
</evidence>
<dbReference type="AlphaFoldDB" id="A0A5A7UDA0"/>
<accession>A0A5A7UDA0</accession>
<dbReference type="PANTHER" id="PTHR35317:SF28">
    <property type="entry name" value="ZINC FINGER, CCHC-TYPE, RIBONUCLEASE H-LIKE DOMAIN, GAG-PRE-INTEGRASE DOMAIN PROTEIN-RELATED"/>
    <property type="match status" value="1"/>
</dbReference>
<name>A0A5A7UDA0_CUCMM</name>
<dbReference type="Pfam" id="PF14223">
    <property type="entry name" value="Retrotran_gag_2"/>
    <property type="match status" value="1"/>
</dbReference>
<feature type="compositionally biased region" description="Basic and acidic residues" evidence="1">
    <location>
        <begin position="212"/>
        <end position="231"/>
    </location>
</feature>
<evidence type="ECO:0000259" key="2">
    <source>
        <dbReference type="Pfam" id="PF22936"/>
    </source>
</evidence>
<evidence type="ECO:0000313" key="3">
    <source>
        <dbReference type="EMBL" id="KAA0051409.1"/>
    </source>
</evidence>
<evidence type="ECO:0000313" key="4">
    <source>
        <dbReference type="Proteomes" id="UP000321393"/>
    </source>
</evidence>
<gene>
    <name evidence="3" type="ORF">E6C27_scaffold55G001520</name>
</gene>
<comment type="caution">
    <text evidence="3">The sequence shown here is derived from an EMBL/GenBank/DDBJ whole genome shotgun (WGS) entry which is preliminary data.</text>
</comment>
<feature type="compositionally biased region" description="Basic and acidic residues" evidence="1">
    <location>
        <begin position="255"/>
        <end position="265"/>
    </location>
</feature>
<dbReference type="InterPro" id="IPR054722">
    <property type="entry name" value="PolX-like_BBD"/>
</dbReference>
<dbReference type="PANTHER" id="PTHR35317">
    <property type="entry name" value="OS04G0629600 PROTEIN"/>
    <property type="match status" value="1"/>
</dbReference>
<feature type="domain" description="Retrovirus-related Pol polyprotein from transposon TNT 1-94-like beta-barrel" evidence="2">
    <location>
        <begin position="296"/>
        <end position="337"/>
    </location>
</feature>
<feature type="compositionally biased region" description="Basic and acidic residues" evidence="1">
    <location>
        <begin position="192"/>
        <end position="202"/>
    </location>
</feature>
<proteinExistence type="predicted"/>
<protein>
    <submittedName>
        <fullName evidence="3">Retrovirus-related Pol polyprotein from transposon TNT 1-94</fullName>
    </submittedName>
</protein>
<organism evidence="3 4">
    <name type="scientific">Cucumis melo var. makuwa</name>
    <name type="common">Oriental melon</name>
    <dbReference type="NCBI Taxonomy" id="1194695"/>
    <lineage>
        <taxon>Eukaryota</taxon>
        <taxon>Viridiplantae</taxon>
        <taxon>Streptophyta</taxon>
        <taxon>Embryophyta</taxon>
        <taxon>Tracheophyta</taxon>
        <taxon>Spermatophyta</taxon>
        <taxon>Magnoliopsida</taxon>
        <taxon>eudicotyledons</taxon>
        <taxon>Gunneridae</taxon>
        <taxon>Pentapetalae</taxon>
        <taxon>rosids</taxon>
        <taxon>fabids</taxon>
        <taxon>Cucurbitales</taxon>
        <taxon>Cucurbitaceae</taxon>
        <taxon>Benincaseae</taxon>
        <taxon>Cucumis</taxon>
    </lineage>
</organism>